<evidence type="ECO:0000256" key="2">
    <source>
        <dbReference type="RuleBase" id="RU000507"/>
    </source>
</evidence>
<dbReference type="PANTHER" id="PTHR43855:SF1">
    <property type="entry name" value="THIOSULFATE SULFURTRANSFERASE"/>
    <property type="match status" value="1"/>
</dbReference>
<feature type="domain" description="Rhodanese" evidence="3">
    <location>
        <begin position="13"/>
        <end position="121"/>
    </location>
</feature>
<reference evidence="4 5" key="1">
    <citation type="submission" date="2018-02" db="EMBL/GenBank/DDBJ databases">
        <title>Complete genome of Nitrosopumilus ureaphilus PS0.</title>
        <authorList>
            <person name="Qin W."/>
            <person name="Zheng Y."/>
            <person name="Stahl D.A."/>
        </authorList>
    </citation>
    <scope>NUCLEOTIDE SEQUENCE [LARGE SCALE GENOMIC DNA]</scope>
    <source>
        <strain evidence="4 5">PS0</strain>
    </source>
</reference>
<dbReference type="KEGG" id="nue:C5F50_03185"/>
<dbReference type="PROSITE" id="PS50206">
    <property type="entry name" value="RHODANESE_3"/>
    <property type="match status" value="2"/>
</dbReference>
<dbReference type="Proteomes" id="UP000509478">
    <property type="component" value="Chromosome"/>
</dbReference>
<dbReference type="RefSeq" id="WP_179372264.1">
    <property type="nucleotide sequence ID" value="NZ_CP026995.1"/>
</dbReference>
<dbReference type="InterPro" id="IPR036873">
    <property type="entry name" value="Rhodanese-like_dom_sf"/>
</dbReference>
<dbReference type="AlphaFoldDB" id="A0A7D5M462"/>
<evidence type="ECO:0000259" key="3">
    <source>
        <dbReference type="PROSITE" id="PS50206"/>
    </source>
</evidence>
<dbReference type="OrthoDB" id="9977at2157"/>
<dbReference type="InterPro" id="IPR001307">
    <property type="entry name" value="Thiosulphate_STrfase_CS"/>
</dbReference>
<gene>
    <name evidence="4" type="ORF">C5F50_03185</name>
</gene>
<proteinExistence type="predicted"/>
<keyword evidence="5" id="KW-1185">Reference proteome</keyword>
<dbReference type="SUPFAM" id="SSF52821">
    <property type="entry name" value="Rhodanese/Cell cycle control phosphatase"/>
    <property type="match status" value="2"/>
</dbReference>
<dbReference type="EMBL" id="CP026995">
    <property type="protein sequence ID" value="QLH06193.1"/>
    <property type="molecule type" value="Genomic_DNA"/>
</dbReference>
<dbReference type="Gene3D" id="3.40.250.10">
    <property type="entry name" value="Rhodanese-like domain"/>
    <property type="match status" value="2"/>
</dbReference>
<organism evidence="4 5">
    <name type="scientific">Nitrosopumilus ureiphilus</name>
    <dbReference type="NCBI Taxonomy" id="1470067"/>
    <lineage>
        <taxon>Archaea</taxon>
        <taxon>Nitrososphaerota</taxon>
        <taxon>Nitrososphaeria</taxon>
        <taxon>Nitrosopumilales</taxon>
        <taxon>Nitrosopumilaceae</taxon>
        <taxon>Nitrosopumilus</taxon>
    </lineage>
</organism>
<protein>
    <recommendedName>
        <fullName evidence="2">Sulfurtransferase</fullName>
    </recommendedName>
</protein>
<dbReference type="CDD" id="cd01448">
    <property type="entry name" value="TST_Repeat_1"/>
    <property type="match status" value="1"/>
</dbReference>
<dbReference type="GO" id="GO:0004792">
    <property type="term" value="F:thiosulfate-cyanide sulfurtransferase activity"/>
    <property type="evidence" value="ECO:0007669"/>
    <property type="project" value="InterPro"/>
</dbReference>
<dbReference type="SMART" id="SM00450">
    <property type="entry name" value="RHOD"/>
    <property type="match status" value="2"/>
</dbReference>
<feature type="domain" description="Rhodanese" evidence="3">
    <location>
        <begin position="149"/>
        <end position="252"/>
    </location>
</feature>
<evidence type="ECO:0000313" key="5">
    <source>
        <dbReference type="Proteomes" id="UP000509478"/>
    </source>
</evidence>
<evidence type="ECO:0000313" key="4">
    <source>
        <dbReference type="EMBL" id="QLH06193.1"/>
    </source>
</evidence>
<name>A0A7D5M462_9ARCH</name>
<evidence type="ECO:0000256" key="1">
    <source>
        <dbReference type="ARBA" id="ARBA00022737"/>
    </source>
</evidence>
<keyword evidence="2 4" id="KW-0808">Transferase</keyword>
<dbReference type="PANTHER" id="PTHR43855">
    <property type="entry name" value="THIOSULFATE SULFURTRANSFERASE"/>
    <property type="match status" value="1"/>
</dbReference>
<sequence length="252" mass="28569">MLVSVDWLKEHLADTNVVILDTRPKTIFLYGHIPNAQFLSIEQIIRFDEFGSNLVAEQEKITDLFGSLGIDESKTVLLIGDAMDPSVARIVWTFLYFGHEKTCLLSANASDLQKHGLELTRQTSTPKPAKFSPKINNKIRIESDFLKDHLNDFVILDARSSQEFMGGHLPNSKLIPFTEGIGYDGNLFRDKGFLDELFLQNNVSKDKEIVCYCMHGHRASNLFLQLKIAGFENVKLYDGSFVEWNGKNLPLE</sequence>
<dbReference type="Pfam" id="PF00581">
    <property type="entry name" value="Rhodanese"/>
    <property type="match status" value="2"/>
</dbReference>
<dbReference type="GeneID" id="56067041"/>
<dbReference type="PROSITE" id="PS00683">
    <property type="entry name" value="RHODANESE_2"/>
    <property type="match status" value="1"/>
</dbReference>
<dbReference type="InterPro" id="IPR001763">
    <property type="entry name" value="Rhodanese-like_dom"/>
</dbReference>
<keyword evidence="1" id="KW-0677">Repeat</keyword>
<accession>A0A7D5M462</accession>
<dbReference type="InterPro" id="IPR051126">
    <property type="entry name" value="Thiosulfate_sulfurtransferase"/>
</dbReference>